<name>A0A2A2H539_METBR</name>
<comment type="caution">
    <text evidence="2">The sequence shown here is derived from an EMBL/GenBank/DDBJ whole genome shotgun (WGS) entry which is preliminary data.</text>
</comment>
<protein>
    <submittedName>
        <fullName evidence="2">NrdH-redoxin</fullName>
    </submittedName>
</protein>
<dbReference type="RefSeq" id="WP_069582838.1">
    <property type="nucleotide sequence ID" value="NZ_LMVM01000023.1"/>
</dbReference>
<evidence type="ECO:0000259" key="1">
    <source>
        <dbReference type="PROSITE" id="PS50404"/>
    </source>
</evidence>
<dbReference type="SUPFAM" id="SSF52833">
    <property type="entry name" value="Thioredoxin-like"/>
    <property type="match status" value="1"/>
</dbReference>
<gene>
    <name evidence="2" type="ORF">ASJ80_06915</name>
</gene>
<dbReference type="Proteomes" id="UP000217784">
    <property type="component" value="Unassembled WGS sequence"/>
</dbReference>
<sequence>MAMEHVEGKNKGDVVLYALSTCGWCKKTRMLLEKLGIEFNYIYVDLTEGEERSNVIKDVQKWNPQLSFPTVVINNKDVIVGFKEDEIKEKLV</sequence>
<dbReference type="EMBL" id="LMVM01000023">
    <property type="protein sequence ID" value="PAV04551.1"/>
    <property type="molecule type" value="Genomic_DNA"/>
</dbReference>
<proteinExistence type="predicted"/>
<dbReference type="InterPro" id="IPR004045">
    <property type="entry name" value="Glutathione_S-Trfase_N"/>
</dbReference>
<evidence type="ECO:0000313" key="3">
    <source>
        <dbReference type="Proteomes" id="UP000217784"/>
    </source>
</evidence>
<dbReference type="OrthoDB" id="73564at2157"/>
<dbReference type="CDD" id="cd02976">
    <property type="entry name" value="NrdH"/>
    <property type="match status" value="1"/>
</dbReference>
<evidence type="ECO:0000313" key="2">
    <source>
        <dbReference type="EMBL" id="PAV04551.1"/>
    </source>
</evidence>
<feature type="domain" description="GST N-terminal" evidence="1">
    <location>
        <begin position="12"/>
        <end position="92"/>
    </location>
</feature>
<dbReference type="Pfam" id="PF00462">
    <property type="entry name" value="Glutaredoxin"/>
    <property type="match status" value="1"/>
</dbReference>
<dbReference type="InterPro" id="IPR002109">
    <property type="entry name" value="Glutaredoxin"/>
</dbReference>
<reference evidence="2 3" key="1">
    <citation type="journal article" date="2017" name="BMC Genomics">
        <title>Genomic analysis of methanogenic archaea reveals a shift towards energy conservation.</title>
        <authorList>
            <person name="Gilmore S.P."/>
            <person name="Henske J.K."/>
            <person name="Sexton J.A."/>
            <person name="Solomon K.V."/>
            <person name="Seppala S."/>
            <person name="Yoo J.I."/>
            <person name="Huyett L.M."/>
            <person name="Pressman A."/>
            <person name="Cogan J.Z."/>
            <person name="Kivenson V."/>
            <person name="Peng X."/>
            <person name="Tan Y."/>
            <person name="Valentine D.L."/>
            <person name="O'Malley M.A."/>
        </authorList>
    </citation>
    <scope>NUCLEOTIDE SEQUENCE [LARGE SCALE GENOMIC DNA]</scope>
    <source>
        <strain evidence="2 3">M.o.H.</strain>
    </source>
</reference>
<dbReference type="InterPro" id="IPR036249">
    <property type="entry name" value="Thioredoxin-like_sf"/>
</dbReference>
<dbReference type="AlphaFoldDB" id="A0A2A2H539"/>
<organism evidence="2 3">
    <name type="scientific">Methanobacterium bryantii</name>
    <dbReference type="NCBI Taxonomy" id="2161"/>
    <lineage>
        <taxon>Archaea</taxon>
        <taxon>Methanobacteriati</taxon>
        <taxon>Methanobacteriota</taxon>
        <taxon>Methanomada group</taxon>
        <taxon>Methanobacteria</taxon>
        <taxon>Methanobacteriales</taxon>
        <taxon>Methanobacteriaceae</taxon>
        <taxon>Methanobacterium</taxon>
    </lineage>
</organism>
<dbReference type="PROSITE" id="PS51354">
    <property type="entry name" value="GLUTAREDOXIN_2"/>
    <property type="match status" value="1"/>
</dbReference>
<dbReference type="PROSITE" id="PS50404">
    <property type="entry name" value="GST_NTER"/>
    <property type="match status" value="1"/>
</dbReference>
<dbReference type="Gene3D" id="3.40.30.10">
    <property type="entry name" value="Glutaredoxin"/>
    <property type="match status" value="1"/>
</dbReference>
<accession>A0A2A2H539</accession>
<keyword evidence="3" id="KW-1185">Reference proteome</keyword>